<keyword evidence="5" id="KW-0067">ATP-binding</keyword>
<comment type="subcellular location">
    <subcellularLocation>
        <location evidence="1">Cell inner membrane</location>
        <topology evidence="1">Multi-pass membrane protein</topology>
    </subcellularLocation>
</comment>
<evidence type="ECO:0000313" key="11">
    <source>
        <dbReference type="EMBL" id="EFW03232.1"/>
    </source>
</evidence>
<evidence type="ECO:0000256" key="9">
    <source>
        <dbReference type="SAM" id="Phobius"/>
    </source>
</evidence>
<gene>
    <name evidence="11" type="ORF">HMPREF9488_03514</name>
</gene>
<keyword evidence="2" id="KW-1003">Cell membrane</keyword>
<dbReference type="GO" id="GO:0022857">
    <property type="term" value="F:transmembrane transporter activity"/>
    <property type="evidence" value="ECO:0007669"/>
    <property type="project" value="TreeGrafter"/>
</dbReference>
<protein>
    <recommendedName>
        <fullName evidence="10">ABC transporter domain-containing protein</fullName>
    </recommendedName>
</protein>
<dbReference type="SMART" id="SM00382">
    <property type="entry name" value="AAA"/>
    <property type="match status" value="1"/>
</dbReference>
<feature type="transmembrane region" description="Helical" evidence="9">
    <location>
        <begin position="583"/>
        <end position="607"/>
    </location>
</feature>
<dbReference type="HOGENOM" id="CLU_000604_78_2_9"/>
<dbReference type="PANTHER" id="PTHR24220">
    <property type="entry name" value="IMPORT ATP-BINDING PROTEIN"/>
    <property type="match status" value="1"/>
</dbReference>
<evidence type="ECO:0000256" key="2">
    <source>
        <dbReference type="ARBA" id="ARBA00022475"/>
    </source>
</evidence>
<dbReference type="GO" id="GO:0005524">
    <property type="term" value="F:ATP binding"/>
    <property type="evidence" value="ECO:0007669"/>
    <property type="project" value="UniProtKB-KW"/>
</dbReference>
<reference evidence="11 12" key="1">
    <citation type="submission" date="2010-12" db="EMBL/GenBank/DDBJ databases">
        <title>The Genome Sequence of Coprobacillus sp. strain 29_1.</title>
        <authorList>
            <consortium name="The Broad Institute Genome Sequencing Platform"/>
            <person name="Earl A."/>
            <person name="Ward D."/>
            <person name="Feldgarden M."/>
            <person name="Gevers D."/>
            <person name="Daigneault M."/>
            <person name="Sibley C.D."/>
            <person name="White A."/>
            <person name="Strauss J."/>
            <person name="Allen-Vercoe E."/>
            <person name="Young S.K."/>
            <person name="Zeng Q."/>
            <person name="Gargeya S."/>
            <person name="Fitzgerald M."/>
            <person name="Haas B."/>
            <person name="Abouelleil A."/>
            <person name="Alvarado L."/>
            <person name="Arachchi H.M."/>
            <person name="Berlin A."/>
            <person name="Brown A."/>
            <person name="Chapman S.B."/>
            <person name="Chen Z."/>
            <person name="Dunbar C."/>
            <person name="Freedman E."/>
            <person name="Gearin G."/>
            <person name="Gellesch M."/>
            <person name="Goldberg J."/>
            <person name="Griggs A."/>
            <person name="Gujja S."/>
            <person name="Heilman E."/>
            <person name="Heiman D."/>
            <person name="Howarth C."/>
            <person name="Larson L."/>
            <person name="Lui A."/>
            <person name="MacDonald P.J.P."/>
            <person name="Mehta T."/>
            <person name="Montmayeur A."/>
            <person name="Murphy C."/>
            <person name="Neiman D."/>
            <person name="Pearson M."/>
            <person name="Priest M."/>
            <person name="Roberts A."/>
            <person name="Saif S."/>
            <person name="Shea T."/>
            <person name="Shenoy N."/>
            <person name="Sisk P."/>
            <person name="Stolte C."/>
            <person name="Sykes S."/>
            <person name="White J."/>
            <person name="Yandava C."/>
            <person name="Nusbaum C."/>
            <person name="Birren B."/>
        </authorList>
    </citation>
    <scope>NUCLEOTIDE SEQUENCE [LARGE SCALE GENOMIC DNA]</scope>
    <source>
        <strain evidence="11 12">29_1</strain>
    </source>
</reference>
<dbReference type="InterPro" id="IPR015854">
    <property type="entry name" value="ABC_transpr_LolD-like"/>
</dbReference>
<dbReference type="Gene3D" id="3.40.50.300">
    <property type="entry name" value="P-loop containing nucleotide triphosphate hydrolases"/>
    <property type="match status" value="1"/>
</dbReference>
<dbReference type="SUPFAM" id="SSF52540">
    <property type="entry name" value="P-loop containing nucleoside triphosphate hydrolases"/>
    <property type="match status" value="1"/>
</dbReference>
<dbReference type="AlphaFoldDB" id="E7GFH1"/>
<dbReference type="OrthoDB" id="2079174at2"/>
<keyword evidence="3 9" id="KW-0812">Transmembrane</keyword>
<evidence type="ECO:0000256" key="8">
    <source>
        <dbReference type="ARBA" id="ARBA00038388"/>
    </source>
</evidence>
<evidence type="ECO:0000256" key="5">
    <source>
        <dbReference type="ARBA" id="ARBA00022840"/>
    </source>
</evidence>
<evidence type="ECO:0000256" key="1">
    <source>
        <dbReference type="ARBA" id="ARBA00004429"/>
    </source>
</evidence>
<dbReference type="GO" id="GO:0005886">
    <property type="term" value="C:plasma membrane"/>
    <property type="evidence" value="ECO:0007669"/>
    <property type="project" value="UniProtKB-SubCell"/>
</dbReference>
<evidence type="ECO:0000256" key="4">
    <source>
        <dbReference type="ARBA" id="ARBA00022741"/>
    </source>
</evidence>
<dbReference type="eggNOG" id="COG1136">
    <property type="taxonomic scope" value="Bacteria"/>
</dbReference>
<sequence>MLQIVHITKRYHYQKVLDDISLDLPKTGMIAIVGPSGCGKSTLLHIIGGIDQDFQGDIKWQERSVKKHLSHYSQKHIGFIFQQFHLIMWLSVHQNITMSQFFQRGGGEENLDIDDFQNLKMSSLSLGQRQRIAYLRACYQPSDILLCDEPTGSLDPVHADEVMNLLKEESKRRLVIVVSHDLKLVERYSDEIYTMCDGKIESHQCFRHTPLTQNKIVSRHKKIFPLLRLSWMSLKSHKGRSLQLIFGLTISFLCIIMTLTMSRGLETQIQNYIYSLIPSSCISFQAHNHQSLTLDFVNELQSQPSITRTQLYLQEYEFLGIGFVGERYQDSQVLFIGDDASPYQDIQLDMGQYPQEDHEIIVSLSTAQHLCKDESLSTLLNKKVYAWYQYQNEVKSIAYQVVGITNQTTALDTLYQRENAYIHLLKDVYQFDEKDIQSDLGMIYIHKDYQRSEIIKELKKQYPDYKFLEVGATTTQNISQSMQQVRVVLMIFSGLAILSSLFLIGEVMFLNVIQKKKDFAILICFGARRWHLLKIVLFESLEIVLSAQMICTGLYYQLLSLVNVMSQELLLNNHLTLSFDYELLLFVYSASFLLVFISQLPPLLYVFRLNTIAALKD</sequence>
<dbReference type="GO" id="GO:0016887">
    <property type="term" value="F:ATP hydrolysis activity"/>
    <property type="evidence" value="ECO:0007669"/>
    <property type="project" value="InterPro"/>
</dbReference>
<dbReference type="RefSeq" id="WP_008790596.1">
    <property type="nucleotide sequence ID" value="NZ_AKCB01000001.1"/>
</dbReference>
<evidence type="ECO:0000259" key="10">
    <source>
        <dbReference type="PROSITE" id="PS50893"/>
    </source>
</evidence>
<dbReference type="GeneID" id="78228499"/>
<dbReference type="InterPro" id="IPR027417">
    <property type="entry name" value="P-loop_NTPase"/>
</dbReference>
<evidence type="ECO:0000256" key="6">
    <source>
        <dbReference type="ARBA" id="ARBA00022989"/>
    </source>
</evidence>
<feature type="transmembrane region" description="Helical" evidence="9">
    <location>
        <begin position="487"/>
        <end position="512"/>
    </location>
</feature>
<dbReference type="PROSITE" id="PS50893">
    <property type="entry name" value="ABC_TRANSPORTER_2"/>
    <property type="match status" value="1"/>
</dbReference>
<organism evidence="11 12">
    <name type="scientific">Coprobacillus cateniformis</name>
    <dbReference type="NCBI Taxonomy" id="100884"/>
    <lineage>
        <taxon>Bacteria</taxon>
        <taxon>Bacillati</taxon>
        <taxon>Bacillota</taxon>
        <taxon>Erysipelotrichia</taxon>
        <taxon>Erysipelotrichales</taxon>
        <taxon>Coprobacillaceae</taxon>
        <taxon>Coprobacillus</taxon>
    </lineage>
</organism>
<name>E7GFH1_9FIRM</name>
<feature type="transmembrane region" description="Helical" evidence="9">
    <location>
        <begin position="242"/>
        <end position="261"/>
    </location>
</feature>
<dbReference type="Proteomes" id="UP000003157">
    <property type="component" value="Unassembled WGS sequence"/>
</dbReference>
<dbReference type="EMBL" id="ADKX01000049">
    <property type="protein sequence ID" value="EFW03232.1"/>
    <property type="molecule type" value="Genomic_DNA"/>
</dbReference>
<dbReference type="PANTHER" id="PTHR24220:SF692">
    <property type="entry name" value="ABC TRANSPORTER DOMAIN-CONTAINING PROTEIN"/>
    <property type="match status" value="1"/>
</dbReference>
<comment type="similarity">
    <text evidence="8">Belongs to the ABC transporter superfamily. Macrolide exporter (TC 3.A.1.122) family.</text>
</comment>
<keyword evidence="7 9" id="KW-0472">Membrane</keyword>
<dbReference type="InterPro" id="IPR003439">
    <property type="entry name" value="ABC_transporter-like_ATP-bd"/>
</dbReference>
<keyword evidence="12" id="KW-1185">Reference proteome</keyword>
<accession>E7GFH1</accession>
<proteinExistence type="inferred from homology"/>
<dbReference type="InterPro" id="IPR003593">
    <property type="entry name" value="AAA+_ATPase"/>
</dbReference>
<evidence type="ECO:0000256" key="3">
    <source>
        <dbReference type="ARBA" id="ARBA00022692"/>
    </source>
</evidence>
<dbReference type="Pfam" id="PF00005">
    <property type="entry name" value="ABC_tran"/>
    <property type="match status" value="1"/>
</dbReference>
<comment type="caution">
    <text evidence="11">The sequence shown here is derived from an EMBL/GenBank/DDBJ whole genome shotgun (WGS) entry which is preliminary data.</text>
</comment>
<dbReference type="Pfam" id="PF02687">
    <property type="entry name" value="FtsX"/>
    <property type="match status" value="1"/>
</dbReference>
<evidence type="ECO:0000313" key="12">
    <source>
        <dbReference type="Proteomes" id="UP000003157"/>
    </source>
</evidence>
<dbReference type="InterPro" id="IPR003838">
    <property type="entry name" value="ABC3_permease_C"/>
</dbReference>
<keyword evidence="4" id="KW-0547">Nucleotide-binding</keyword>
<feature type="domain" description="ABC transporter" evidence="10">
    <location>
        <begin position="2"/>
        <end position="222"/>
    </location>
</feature>
<keyword evidence="6 9" id="KW-1133">Transmembrane helix</keyword>
<dbReference type="STRING" id="100884.GCA_000269565_00598"/>
<evidence type="ECO:0000256" key="7">
    <source>
        <dbReference type="ARBA" id="ARBA00023136"/>
    </source>
</evidence>